<dbReference type="KEGG" id="hfe:HFELIS_14290"/>
<keyword evidence="1" id="KW-0812">Transmembrane</keyword>
<accession>E7AAE0</accession>
<keyword evidence="1" id="KW-0472">Membrane</keyword>
<reference evidence="2 3" key="1">
    <citation type="journal article" date="2011" name="Genome Biol. Evol.">
        <title>Comparative whole genome sequence analysis of the carcinogenic bacterial model pathogen Helicobacter felis.</title>
        <authorList>
            <person name="Arnold I.C."/>
            <person name="Zigova Z."/>
            <person name="Holden M."/>
            <person name="Lawley T.D."/>
            <person name="Rad R."/>
            <person name="Dougan G."/>
            <person name="Falkow S."/>
            <person name="Bentley S.D."/>
            <person name="Muller A."/>
        </authorList>
    </citation>
    <scope>NUCLEOTIDE SEQUENCE [LARGE SCALE GENOMIC DNA]</scope>
    <source>
        <strain evidence="3">ATCC 49179 / CCUG 28539 / NCTC 12436 / CS1</strain>
    </source>
</reference>
<protein>
    <submittedName>
        <fullName evidence="2">Inner membrane protein</fullName>
    </submittedName>
</protein>
<feature type="transmembrane region" description="Helical" evidence="1">
    <location>
        <begin position="12"/>
        <end position="32"/>
    </location>
</feature>
<proteinExistence type="predicted"/>
<keyword evidence="3" id="KW-1185">Reference proteome</keyword>
<dbReference type="RefSeq" id="WP_013469876.1">
    <property type="nucleotide sequence ID" value="NC_014810.2"/>
</dbReference>
<dbReference type="OrthoDB" id="5323799at2"/>
<sequence length="183" mass="20980">MDTKEKNYWPLGILSVLLLGVLLVSALVVVAIKYTPKNDNSYLTQHTYTDAHINTMIAHYHTFLQNYNLTLQSDNQNLNPPFPYYLNPSTPLLHLHLKNNQMQLVFTRLQKVTPPLNVSVILVDMAKAHPFEKPKCMEDIKAIVCTLNPFNLSREGNYKILIKVGFNKSYIPLIQPAYARARK</sequence>
<dbReference type="STRING" id="936155.HFELIS_14290"/>
<dbReference type="EMBL" id="FQ670179">
    <property type="protein sequence ID" value="CBY83513.1"/>
    <property type="molecule type" value="Genomic_DNA"/>
</dbReference>
<gene>
    <name evidence="2" type="ordered locus">Hfelis_14290</name>
</gene>
<evidence type="ECO:0000313" key="2">
    <source>
        <dbReference type="EMBL" id="CBY83513.1"/>
    </source>
</evidence>
<dbReference type="AlphaFoldDB" id="E7AAE0"/>
<dbReference type="Proteomes" id="UP000007934">
    <property type="component" value="Chromosome"/>
</dbReference>
<dbReference type="HOGENOM" id="CLU_1473251_0_0_7"/>
<name>E7AAE0_HELFC</name>
<keyword evidence="1" id="KW-1133">Transmembrane helix</keyword>
<evidence type="ECO:0000256" key="1">
    <source>
        <dbReference type="SAM" id="Phobius"/>
    </source>
</evidence>
<organism evidence="2 3">
    <name type="scientific">Helicobacter felis (strain ATCC 49179 / CCUG 28539 / NCTC 12436 / CS1)</name>
    <dbReference type="NCBI Taxonomy" id="936155"/>
    <lineage>
        <taxon>Bacteria</taxon>
        <taxon>Pseudomonadati</taxon>
        <taxon>Campylobacterota</taxon>
        <taxon>Epsilonproteobacteria</taxon>
        <taxon>Campylobacterales</taxon>
        <taxon>Helicobacteraceae</taxon>
        <taxon>Helicobacter</taxon>
    </lineage>
</organism>
<dbReference type="GeneID" id="36134682"/>
<evidence type="ECO:0000313" key="3">
    <source>
        <dbReference type="Proteomes" id="UP000007934"/>
    </source>
</evidence>